<organism evidence="1">
    <name type="scientific">Siphoviridae sp. ctX581</name>
    <dbReference type="NCBI Taxonomy" id="2826365"/>
    <lineage>
        <taxon>Viruses</taxon>
        <taxon>Duplodnaviria</taxon>
        <taxon>Heunggongvirae</taxon>
        <taxon>Uroviricota</taxon>
        <taxon>Caudoviricetes</taxon>
    </lineage>
</organism>
<proteinExistence type="predicted"/>
<evidence type="ECO:0000313" key="1">
    <source>
        <dbReference type="EMBL" id="DAD80367.1"/>
    </source>
</evidence>
<dbReference type="EMBL" id="BK014883">
    <property type="protein sequence ID" value="DAD80367.1"/>
    <property type="molecule type" value="Genomic_DNA"/>
</dbReference>
<accession>A0A8S5ME57</accession>
<protein>
    <submittedName>
        <fullName evidence="1">Uncharacterized protein</fullName>
    </submittedName>
</protein>
<sequence length="29" mass="3785">MLFINFWIVFYHIRLNPLKIRQKNIFKKY</sequence>
<name>A0A8S5ME57_9CAUD</name>
<reference evidence="1" key="1">
    <citation type="journal article" date="2021" name="Proc. Natl. Acad. Sci. U.S.A.">
        <title>A Catalog of Tens of Thousands of Viruses from Human Metagenomes Reveals Hidden Associations with Chronic Diseases.</title>
        <authorList>
            <person name="Tisza M.J."/>
            <person name="Buck C.B."/>
        </authorList>
    </citation>
    <scope>NUCLEOTIDE SEQUENCE</scope>
    <source>
        <strain evidence="1">CtX581</strain>
    </source>
</reference>